<accession>S7Q2K1</accession>
<dbReference type="EMBL" id="KB469305">
    <property type="protein sequence ID" value="EPQ53777.1"/>
    <property type="molecule type" value="Genomic_DNA"/>
</dbReference>
<dbReference type="KEGG" id="gtr:GLOTRDRAFT_94933"/>
<gene>
    <name evidence="1" type="ORF">GLOTRDRAFT_94933</name>
</gene>
<evidence type="ECO:0000313" key="2">
    <source>
        <dbReference type="Proteomes" id="UP000030669"/>
    </source>
</evidence>
<name>S7Q2K1_GLOTA</name>
<keyword evidence="2" id="KW-1185">Reference proteome</keyword>
<sequence length="254" mass="29335">METILQTDVRSPRELLAHHARHPRRDTAKVVLLGCLTLHPCDKYGPYTPATRSKVDYRHGTEQLIEDLTQPRPEELTLEAFYREARELKLEHELMAYKIAKRNQGIAIPFSFGVYECKYQQGGEWKKFGLCHVTEYVDHDQSFLDYVRSPPDWVRTLQKKIPRLLPGNMCGDLCKLLKPPGSPLKGMIDLTDVVMYTDYGNPQARAVWVNPTVLDTTFIASPAEPAVNWIWTITQFREYFKDPRVDEAWNGKSL</sequence>
<reference evidence="1 2" key="1">
    <citation type="journal article" date="2012" name="Science">
        <title>The Paleozoic origin of enzymatic lignin decomposition reconstructed from 31 fungal genomes.</title>
        <authorList>
            <person name="Floudas D."/>
            <person name="Binder M."/>
            <person name="Riley R."/>
            <person name="Barry K."/>
            <person name="Blanchette R.A."/>
            <person name="Henrissat B."/>
            <person name="Martinez A.T."/>
            <person name="Otillar R."/>
            <person name="Spatafora J.W."/>
            <person name="Yadav J.S."/>
            <person name="Aerts A."/>
            <person name="Benoit I."/>
            <person name="Boyd A."/>
            <person name="Carlson A."/>
            <person name="Copeland A."/>
            <person name="Coutinho P.M."/>
            <person name="de Vries R.P."/>
            <person name="Ferreira P."/>
            <person name="Findley K."/>
            <person name="Foster B."/>
            <person name="Gaskell J."/>
            <person name="Glotzer D."/>
            <person name="Gorecki P."/>
            <person name="Heitman J."/>
            <person name="Hesse C."/>
            <person name="Hori C."/>
            <person name="Igarashi K."/>
            <person name="Jurgens J.A."/>
            <person name="Kallen N."/>
            <person name="Kersten P."/>
            <person name="Kohler A."/>
            <person name="Kuees U."/>
            <person name="Kumar T.K.A."/>
            <person name="Kuo A."/>
            <person name="LaButti K."/>
            <person name="Larrondo L.F."/>
            <person name="Lindquist E."/>
            <person name="Ling A."/>
            <person name="Lombard V."/>
            <person name="Lucas S."/>
            <person name="Lundell T."/>
            <person name="Martin R."/>
            <person name="McLaughlin D.J."/>
            <person name="Morgenstern I."/>
            <person name="Morin E."/>
            <person name="Murat C."/>
            <person name="Nagy L.G."/>
            <person name="Nolan M."/>
            <person name="Ohm R.A."/>
            <person name="Patyshakuliyeva A."/>
            <person name="Rokas A."/>
            <person name="Ruiz-Duenas F.J."/>
            <person name="Sabat G."/>
            <person name="Salamov A."/>
            <person name="Samejima M."/>
            <person name="Schmutz J."/>
            <person name="Slot J.C."/>
            <person name="St John F."/>
            <person name="Stenlid J."/>
            <person name="Sun H."/>
            <person name="Sun S."/>
            <person name="Syed K."/>
            <person name="Tsang A."/>
            <person name="Wiebenga A."/>
            <person name="Young D."/>
            <person name="Pisabarro A."/>
            <person name="Eastwood D.C."/>
            <person name="Martin F."/>
            <person name="Cullen D."/>
            <person name="Grigoriev I.V."/>
            <person name="Hibbett D.S."/>
        </authorList>
    </citation>
    <scope>NUCLEOTIDE SEQUENCE [LARGE SCALE GENOMIC DNA]</scope>
    <source>
        <strain evidence="1 2">ATCC 11539</strain>
    </source>
</reference>
<dbReference type="HOGENOM" id="CLU_1094385_0_0_1"/>
<organism evidence="1 2">
    <name type="scientific">Gloeophyllum trabeum (strain ATCC 11539 / FP-39264 / Madison 617)</name>
    <name type="common">Brown rot fungus</name>
    <dbReference type="NCBI Taxonomy" id="670483"/>
    <lineage>
        <taxon>Eukaryota</taxon>
        <taxon>Fungi</taxon>
        <taxon>Dikarya</taxon>
        <taxon>Basidiomycota</taxon>
        <taxon>Agaricomycotina</taxon>
        <taxon>Agaricomycetes</taxon>
        <taxon>Gloeophyllales</taxon>
        <taxon>Gloeophyllaceae</taxon>
        <taxon>Gloeophyllum</taxon>
    </lineage>
</organism>
<dbReference type="Proteomes" id="UP000030669">
    <property type="component" value="Unassembled WGS sequence"/>
</dbReference>
<evidence type="ECO:0000313" key="1">
    <source>
        <dbReference type="EMBL" id="EPQ53777.1"/>
    </source>
</evidence>
<proteinExistence type="predicted"/>
<dbReference type="AlphaFoldDB" id="S7Q2K1"/>
<dbReference type="GeneID" id="19309651"/>
<protein>
    <submittedName>
        <fullName evidence="1">Uncharacterized protein</fullName>
    </submittedName>
</protein>
<dbReference type="RefSeq" id="XP_007868062.1">
    <property type="nucleotide sequence ID" value="XM_007869871.1"/>
</dbReference>